<dbReference type="Gene3D" id="2.30.110.10">
    <property type="entry name" value="Electron Transport, Fmn-binding Protein, Chain A"/>
    <property type="match status" value="1"/>
</dbReference>
<dbReference type="InterPro" id="IPR012349">
    <property type="entry name" value="Split_barrel_FMN-bd"/>
</dbReference>
<proteinExistence type="predicted"/>
<dbReference type="STRING" id="1260918.AWC06_13665"/>
<dbReference type="AlphaFoldDB" id="A0A1X1UWD3"/>
<reference evidence="1 2" key="1">
    <citation type="submission" date="2016-01" db="EMBL/GenBank/DDBJ databases">
        <title>The new phylogeny of the genus Mycobacterium.</title>
        <authorList>
            <person name="Tarcisio F."/>
            <person name="Conor M."/>
            <person name="Antonella G."/>
            <person name="Elisabetta G."/>
            <person name="Giulia F.S."/>
            <person name="Sara T."/>
            <person name="Anna F."/>
            <person name="Clotilde B."/>
            <person name="Roberto B."/>
            <person name="Veronica D.S."/>
            <person name="Fabio R."/>
            <person name="Monica P."/>
            <person name="Olivier J."/>
            <person name="Enrico T."/>
            <person name="Nicola S."/>
        </authorList>
    </citation>
    <scope>NUCLEOTIDE SEQUENCE [LARGE SCALE GENOMIC DNA]</scope>
    <source>
        <strain evidence="1 2">DSM 45731</strain>
    </source>
</reference>
<dbReference type="EMBL" id="LQOW01000017">
    <property type="protein sequence ID" value="ORV60998.1"/>
    <property type="molecule type" value="Genomic_DNA"/>
</dbReference>
<dbReference type="GO" id="GO:0016491">
    <property type="term" value="F:oxidoreductase activity"/>
    <property type="evidence" value="ECO:0007669"/>
    <property type="project" value="InterPro"/>
</dbReference>
<accession>A0A1X1UWD3</accession>
<sequence length="161" mass="17980">MSTTRPSSRLAAVGARILRSRALMRAPIWIYKARAGAMLSSRVLMLEHIGRKSGARRYVVLEVVDHPTPETYVVASGFGEKAQWFRNVRANPRVRVYAGSRRPAAATARVLTQSEADRALAVYVGRHPRAWQRFKGVLEETLGSPITETNTPLPMVELRLD</sequence>
<name>A0A1X1UWD3_9MYCO</name>
<dbReference type="Pfam" id="PF04075">
    <property type="entry name" value="F420H2_quin_red"/>
    <property type="match status" value="1"/>
</dbReference>
<evidence type="ECO:0000313" key="1">
    <source>
        <dbReference type="EMBL" id="ORV60998.1"/>
    </source>
</evidence>
<dbReference type="NCBIfam" id="TIGR00026">
    <property type="entry name" value="hi_GC_TIGR00026"/>
    <property type="match status" value="1"/>
</dbReference>
<organism evidence="1 2">
    <name type="scientific">Mycobacterium fragae</name>
    <dbReference type="NCBI Taxonomy" id="1260918"/>
    <lineage>
        <taxon>Bacteria</taxon>
        <taxon>Bacillati</taxon>
        <taxon>Actinomycetota</taxon>
        <taxon>Actinomycetes</taxon>
        <taxon>Mycobacteriales</taxon>
        <taxon>Mycobacteriaceae</taxon>
        <taxon>Mycobacterium</taxon>
    </lineage>
</organism>
<dbReference type="SUPFAM" id="SSF50475">
    <property type="entry name" value="FMN-binding split barrel"/>
    <property type="match status" value="1"/>
</dbReference>
<keyword evidence="2" id="KW-1185">Reference proteome</keyword>
<evidence type="ECO:0000313" key="2">
    <source>
        <dbReference type="Proteomes" id="UP000194000"/>
    </source>
</evidence>
<gene>
    <name evidence="1" type="ORF">AWC06_13665</name>
</gene>
<dbReference type="Proteomes" id="UP000194000">
    <property type="component" value="Unassembled WGS sequence"/>
</dbReference>
<dbReference type="InterPro" id="IPR004378">
    <property type="entry name" value="F420H2_quin_Rdtase"/>
</dbReference>
<protein>
    <submittedName>
        <fullName evidence="1">Nitroreductase</fullName>
    </submittedName>
</protein>
<comment type="caution">
    <text evidence="1">The sequence shown here is derived from an EMBL/GenBank/DDBJ whole genome shotgun (WGS) entry which is preliminary data.</text>
</comment>